<keyword evidence="7" id="KW-1185">Reference proteome</keyword>
<dbReference type="PANTHER" id="PTHR26379">
    <property type="entry name" value="BTB/POZ AND MATH DOMAIN-CONTAINING PROTEIN 1"/>
    <property type="match status" value="1"/>
</dbReference>
<evidence type="ECO:0000313" key="7">
    <source>
        <dbReference type="Proteomes" id="UP001497457"/>
    </source>
</evidence>
<dbReference type="InterPro" id="IPR045005">
    <property type="entry name" value="BPM1-6"/>
</dbReference>
<comment type="pathway">
    <text evidence="1">Protein modification; protein ubiquitination.</text>
</comment>
<dbReference type="AlphaFoldDB" id="A0ABC8WXV1"/>
<dbReference type="Pfam" id="PF24570">
    <property type="entry name" value="BACK_BPM_SPOP"/>
    <property type="match status" value="2"/>
</dbReference>
<dbReference type="PROSITE" id="PS50144">
    <property type="entry name" value="MATH"/>
    <property type="match status" value="1"/>
</dbReference>
<feature type="domain" description="BTB" evidence="4">
    <location>
        <begin position="197"/>
        <end position="261"/>
    </location>
</feature>
<evidence type="ECO:0000259" key="4">
    <source>
        <dbReference type="PROSITE" id="PS50097"/>
    </source>
</evidence>
<feature type="compositionally biased region" description="Low complexity" evidence="3">
    <location>
        <begin position="15"/>
        <end position="24"/>
    </location>
</feature>
<dbReference type="SMART" id="SM00225">
    <property type="entry name" value="BTB"/>
    <property type="match status" value="2"/>
</dbReference>
<name>A0ABC8WXV1_9POAL</name>
<evidence type="ECO:0000313" key="6">
    <source>
        <dbReference type="EMBL" id="CAL4916817.1"/>
    </source>
</evidence>
<evidence type="ECO:0000256" key="1">
    <source>
        <dbReference type="ARBA" id="ARBA00004906"/>
    </source>
</evidence>
<dbReference type="SUPFAM" id="SSF54695">
    <property type="entry name" value="POZ domain"/>
    <property type="match status" value="2"/>
</dbReference>
<dbReference type="CDD" id="cd00121">
    <property type="entry name" value="MATH"/>
    <property type="match status" value="1"/>
</dbReference>
<gene>
    <name evidence="6" type="ORF">URODEC1_LOCUS18208</name>
</gene>
<accession>A0ABC8WXV1</accession>
<dbReference type="Proteomes" id="UP001497457">
    <property type="component" value="Chromosome 13rd"/>
</dbReference>
<dbReference type="InterPro" id="IPR008974">
    <property type="entry name" value="TRAF-like"/>
</dbReference>
<comment type="similarity">
    <text evidence="2">Belongs to the Tdpoz family.</text>
</comment>
<dbReference type="InterPro" id="IPR056423">
    <property type="entry name" value="BACK_BPM_SPOP"/>
</dbReference>
<feature type="domain" description="MATH" evidence="5">
    <location>
        <begin position="29"/>
        <end position="160"/>
    </location>
</feature>
<protein>
    <submittedName>
        <fullName evidence="6">Uncharacterized protein</fullName>
    </submittedName>
</protein>
<sequence>MAFTGVSFAGDGGRSSTPSASATTTVTDSGYHLLVVDGYSRTKEDTPTGKCIESRPFRVGGYRFHIKYYPNGRIPDYADYVSLYLLIDAESAPETVKAQFGFSFVDKAQKQVPSDISASNKVYQFSKQSYWKGNGRFMKREDLEKSTHLKDDSLTIKCDIVVTKDVSIGATNAPFVVVPESDMQQHFTALLQSGEGTDVTFQVGREIFAAHRCVLASRSTVFKAQLLGPMKEGSTATVIHIDDMEARVLKLLLGFIYSDSVFEITEEEEDDVIWQHLLVVADGYDLVRLKLICEEKLCTYINTSSAATVLALAEQHHCQGLKEACLDFLRVHSNLQEVMVLGGLDHLTSNCPSVFKELIARLVSPNTHVGTGATSAAAPPFVVVPASDMHRHFTGLLKSGEGTDVTFEVSGEMIAAHRCVLAARSAVFRAELFGSMKEGTTTSIIRIDKMEVRVFKLLLSFIYSDLMPDIEGGYDYDDKDENVNDAQVMWQRLLVAADRYDIQRLRLMCEEKLCGYISTTIVATLLELAEQHQCTVLKEACLDFLDFPTNLQEVMAAGGLNHLKSSCPSVLIDLIAKLALLKLDN</sequence>
<evidence type="ECO:0000256" key="3">
    <source>
        <dbReference type="SAM" id="MobiDB-lite"/>
    </source>
</evidence>
<reference evidence="6" key="1">
    <citation type="submission" date="2024-10" db="EMBL/GenBank/DDBJ databases">
        <authorList>
            <person name="Ryan C."/>
        </authorList>
    </citation>
    <scope>NUCLEOTIDE SEQUENCE [LARGE SCALE GENOMIC DNA]</scope>
</reference>
<feature type="region of interest" description="Disordered" evidence="3">
    <location>
        <begin position="1"/>
        <end position="24"/>
    </location>
</feature>
<dbReference type="InterPro" id="IPR000210">
    <property type="entry name" value="BTB/POZ_dom"/>
</dbReference>
<dbReference type="SUPFAM" id="SSF49599">
    <property type="entry name" value="TRAF domain-like"/>
    <property type="match status" value="1"/>
</dbReference>
<dbReference type="Pfam" id="PF22486">
    <property type="entry name" value="MATH_2"/>
    <property type="match status" value="1"/>
</dbReference>
<dbReference type="InterPro" id="IPR002083">
    <property type="entry name" value="MATH/TRAF_dom"/>
</dbReference>
<dbReference type="EMBL" id="OZ075123">
    <property type="protein sequence ID" value="CAL4916817.1"/>
    <property type="molecule type" value="Genomic_DNA"/>
</dbReference>
<dbReference type="PROSITE" id="PS50097">
    <property type="entry name" value="BTB"/>
    <property type="match status" value="2"/>
</dbReference>
<feature type="domain" description="BTB" evidence="4">
    <location>
        <begin position="403"/>
        <end position="465"/>
    </location>
</feature>
<proteinExistence type="inferred from homology"/>
<dbReference type="Gene3D" id="1.25.40.420">
    <property type="match status" value="2"/>
</dbReference>
<evidence type="ECO:0000259" key="5">
    <source>
        <dbReference type="PROSITE" id="PS50144"/>
    </source>
</evidence>
<dbReference type="Gene3D" id="3.30.710.10">
    <property type="entry name" value="Potassium Channel Kv1.1, Chain A"/>
    <property type="match status" value="2"/>
</dbReference>
<dbReference type="Pfam" id="PF00651">
    <property type="entry name" value="BTB"/>
    <property type="match status" value="2"/>
</dbReference>
<dbReference type="PANTHER" id="PTHR26379:SF381">
    <property type="entry name" value="OS10G0429300 PROTEIN"/>
    <property type="match status" value="1"/>
</dbReference>
<organism evidence="6 7">
    <name type="scientific">Urochloa decumbens</name>
    <dbReference type="NCBI Taxonomy" id="240449"/>
    <lineage>
        <taxon>Eukaryota</taxon>
        <taxon>Viridiplantae</taxon>
        <taxon>Streptophyta</taxon>
        <taxon>Embryophyta</taxon>
        <taxon>Tracheophyta</taxon>
        <taxon>Spermatophyta</taxon>
        <taxon>Magnoliopsida</taxon>
        <taxon>Liliopsida</taxon>
        <taxon>Poales</taxon>
        <taxon>Poaceae</taxon>
        <taxon>PACMAD clade</taxon>
        <taxon>Panicoideae</taxon>
        <taxon>Panicodae</taxon>
        <taxon>Paniceae</taxon>
        <taxon>Melinidinae</taxon>
        <taxon>Urochloa</taxon>
    </lineage>
</organism>
<dbReference type="InterPro" id="IPR011333">
    <property type="entry name" value="SKP1/BTB/POZ_sf"/>
</dbReference>
<dbReference type="CDD" id="cd18280">
    <property type="entry name" value="BTB_POZ_BPM_plant"/>
    <property type="match status" value="1"/>
</dbReference>
<dbReference type="Gene3D" id="2.60.210.10">
    <property type="entry name" value="Apoptosis, Tumor Necrosis Factor Receptor Associated Protein 2, Chain A"/>
    <property type="match status" value="1"/>
</dbReference>
<evidence type="ECO:0000256" key="2">
    <source>
        <dbReference type="ARBA" id="ARBA00010846"/>
    </source>
</evidence>